<dbReference type="RefSeq" id="WP_225873972.1">
    <property type="nucleotide sequence ID" value="NZ_AP023361.1"/>
</dbReference>
<dbReference type="EMBL" id="AP023361">
    <property type="protein sequence ID" value="BCJ89683.1"/>
    <property type="molecule type" value="Genomic_DNA"/>
</dbReference>
<dbReference type="PANTHER" id="PTHR30043">
    <property type="entry name" value="PHOSPHONATES TRANSPORT SYSTEM PERMEASE PROTEIN"/>
    <property type="match status" value="1"/>
</dbReference>
<feature type="transmembrane region" description="Helical" evidence="7">
    <location>
        <begin position="83"/>
        <end position="107"/>
    </location>
</feature>
<dbReference type="Pfam" id="PF00528">
    <property type="entry name" value="BPD_transp_1"/>
    <property type="match status" value="1"/>
</dbReference>
<dbReference type="KEGG" id="tso:IZ6_04180"/>
<keyword evidence="10" id="KW-1185">Reference proteome</keyword>
<reference evidence="9 10" key="1">
    <citation type="submission" date="2020-08" db="EMBL/GenBank/DDBJ databases">
        <title>Genome sequence of Rhizobiales bacterium strain IZ6.</title>
        <authorList>
            <person name="Nakai R."/>
            <person name="Naganuma T."/>
        </authorList>
    </citation>
    <scope>NUCLEOTIDE SEQUENCE [LARGE SCALE GENOMIC DNA]</scope>
    <source>
        <strain evidence="9 10">IZ6</strain>
    </source>
</reference>
<dbReference type="NCBIfam" id="TIGR01097">
    <property type="entry name" value="PhnE"/>
    <property type="match status" value="1"/>
</dbReference>
<dbReference type="SUPFAM" id="SSF161098">
    <property type="entry name" value="MetI-like"/>
    <property type="match status" value="1"/>
</dbReference>
<feature type="domain" description="ABC transmembrane type-1" evidence="8">
    <location>
        <begin position="77"/>
        <end position="258"/>
    </location>
</feature>
<evidence type="ECO:0000256" key="2">
    <source>
        <dbReference type="ARBA" id="ARBA00022448"/>
    </source>
</evidence>
<evidence type="ECO:0000256" key="1">
    <source>
        <dbReference type="ARBA" id="ARBA00004651"/>
    </source>
</evidence>
<gene>
    <name evidence="9" type="ORF">IZ6_04180</name>
</gene>
<feature type="transmembrane region" description="Helical" evidence="7">
    <location>
        <begin position="21"/>
        <end position="38"/>
    </location>
</feature>
<evidence type="ECO:0000256" key="4">
    <source>
        <dbReference type="ARBA" id="ARBA00022692"/>
    </source>
</evidence>
<proteinExistence type="inferred from homology"/>
<keyword evidence="3" id="KW-1003">Cell membrane</keyword>
<dbReference type="PANTHER" id="PTHR30043:SF1">
    <property type="entry name" value="ABC TRANSPORT SYSTEM PERMEASE PROTEIN P69"/>
    <property type="match status" value="1"/>
</dbReference>
<feature type="transmembrane region" description="Helical" evidence="7">
    <location>
        <begin position="239"/>
        <end position="256"/>
    </location>
</feature>
<dbReference type="InterPro" id="IPR000515">
    <property type="entry name" value="MetI-like"/>
</dbReference>
<evidence type="ECO:0000256" key="7">
    <source>
        <dbReference type="RuleBase" id="RU363032"/>
    </source>
</evidence>
<evidence type="ECO:0000313" key="10">
    <source>
        <dbReference type="Proteomes" id="UP000515317"/>
    </source>
</evidence>
<dbReference type="PROSITE" id="PS50928">
    <property type="entry name" value="ABC_TM1"/>
    <property type="match status" value="1"/>
</dbReference>
<dbReference type="GO" id="GO:0015416">
    <property type="term" value="F:ABC-type phosphonate transporter activity"/>
    <property type="evidence" value="ECO:0007669"/>
    <property type="project" value="InterPro"/>
</dbReference>
<accession>A0A6S6QF13</accession>
<evidence type="ECO:0000256" key="6">
    <source>
        <dbReference type="ARBA" id="ARBA00023136"/>
    </source>
</evidence>
<evidence type="ECO:0000313" key="9">
    <source>
        <dbReference type="EMBL" id="BCJ89683.1"/>
    </source>
</evidence>
<feature type="transmembrane region" description="Helical" evidence="7">
    <location>
        <begin position="128"/>
        <end position="152"/>
    </location>
</feature>
<comment type="subcellular location">
    <subcellularLocation>
        <location evidence="1 7">Cell membrane</location>
        <topology evidence="1 7">Multi-pass membrane protein</topology>
    </subcellularLocation>
</comment>
<evidence type="ECO:0000259" key="8">
    <source>
        <dbReference type="PROSITE" id="PS50928"/>
    </source>
</evidence>
<sequence length="270" mass="28540">MVSIADTARHALPGRFERPSALAFLLYALGIALIVWAIDGSGWSIEELGKGIPSLADFLSRCWPPSFERIDSLSKALIETFQMAVSGTLTGIILALPLSILAARGLTGSRIFGSISRGLFALFRTVPDLVWALIFVIAVGLGPFAGTLAIAVDTAGFAGRFFAEAMEDVDKGPADSLRAQGVRRSDAIFCSIIPAAMPSFITTSLFALEKSVRSSVILGLVGAGGIGLELKVATDMFDYQTAATIILLIFALVLVVEQAGSFARKRVIEG</sequence>
<dbReference type="AlphaFoldDB" id="A0A6S6QF13"/>
<dbReference type="InterPro" id="IPR005769">
    <property type="entry name" value="PhnE/PtxC"/>
</dbReference>
<dbReference type="InterPro" id="IPR035906">
    <property type="entry name" value="MetI-like_sf"/>
</dbReference>
<dbReference type="Gene3D" id="1.10.3720.10">
    <property type="entry name" value="MetI-like"/>
    <property type="match status" value="1"/>
</dbReference>
<keyword evidence="5 7" id="KW-1133">Transmembrane helix</keyword>
<keyword evidence="6 7" id="KW-0472">Membrane</keyword>
<protein>
    <submittedName>
        <fullName evidence="9">Phosphonate ABC transporter, permease protein PhnE</fullName>
    </submittedName>
</protein>
<dbReference type="GO" id="GO:0005886">
    <property type="term" value="C:plasma membrane"/>
    <property type="evidence" value="ECO:0007669"/>
    <property type="project" value="UniProtKB-SubCell"/>
</dbReference>
<keyword evidence="2 7" id="KW-0813">Transport</keyword>
<dbReference type="Proteomes" id="UP000515317">
    <property type="component" value="Chromosome"/>
</dbReference>
<evidence type="ECO:0000256" key="3">
    <source>
        <dbReference type="ARBA" id="ARBA00022475"/>
    </source>
</evidence>
<dbReference type="CDD" id="cd06261">
    <property type="entry name" value="TM_PBP2"/>
    <property type="match status" value="1"/>
</dbReference>
<organism evidence="9 10">
    <name type="scientific">Terrihabitans soli</name>
    <dbReference type="NCBI Taxonomy" id="708113"/>
    <lineage>
        <taxon>Bacteria</taxon>
        <taxon>Pseudomonadati</taxon>
        <taxon>Pseudomonadota</taxon>
        <taxon>Alphaproteobacteria</taxon>
        <taxon>Hyphomicrobiales</taxon>
        <taxon>Terrihabitans</taxon>
    </lineage>
</organism>
<name>A0A6S6QF13_9HYPH</name>
<feature type="transmembrane region" description="Helical" evidence="7">
    <location>
        <begin position="186"/>
        <end position="208"/>
    </location>
</feature>
<evidence type="ECO:0000256" key="5">
    <source>
        <dbReference type="ARBA" id="ARBA00022989"/>
    </source>
</evidence>
<keyword evidence="4 7" id="KW-0812">Transmembrane</keyword>
<comment type="similarity">
    <text evidence="7">Belongs to the binding-protein-dependent transport system permease family.</text>
</comment>
<feature type="transmembrane region" description="Helical" evidence="7">
    <location>
        <begin position="215"/>
        <end position="233"/>
    </location>
</feature>